<feature type="transmembrane region" description="Helical" evidence="9">
    <location>
        <begin position="7"/>
        <end position="31"/>
    </location>
</feature>
<feature type="transmembrane region" description="Helical" evidence="9">
    <location>
        <begin position="310"/>
        <end position="335"/>
    </location>
</feature>
<protein>
    <submittedName>
        <fullName evidence="11">PTS sugar transporter subunit IIC</fullName>
    </submittedName>
</protein>
<evidence type="ECO:0000256" key="9">
    <source>
        <dbReference type="SAM" id="Phobius"/>
    </source>
</evidence>
<dbReference type="RefSeq" id="WP_071449145.1">
    <property type="nucleotide sequence ID" value="NZ_MLOK01000062.1"/>
</dbReference>
<evidence type="ECO:0000313" key="12">
    <source>
        <dbReference type="Proteomes" id="UP000181728"/>
    </source>
</evidence>
<feature type="transmembrane region" description="Helical" evidence="9">
    <location>
        <begin position="125"/>
        <end position="142"/>
    </location>
</feature>
<feature type="transmembrane region" description="Helical" evidence="9">
    <location>
        <begin position="43"/>
        <end position="67"/>
    </location>
</feature>
<evidence type="ECO:0000256" key="5">
    <source>
        <dbReference type="ARBA" id="ARBA00022683"/>
    </source>
</evidence>
<dbReference type="PANTHER" id="PTHR37324:SF2">
    <property type="entry name" value="PTS SYSTEM GALACTITOL-SPECIFIC EIIC COMPONENT"/>
    <property type="match status" value="1"/>
</dbReference>
<feature type="transmembrane region" description="Helical" evidence="9">
    <location>
        <begin position="368"/>
        <end position="390"/>
    </location>
</feature>
<organism evidence="11 12">
    <name type="scientific">Oenococcus oeni</name>
    <name type="common">Leuconostoc oenos</name>
    <dbReference type="NCBI Taxonomy" id="1247"/>
    <lineage>
        <taxon>Bacteria</taxon>
        <taxon>Bacillati</taxon>
        <taxon>Bacillota</taxon>
        <taxon>Bacilli</taxon>
        <taxon>Lactobacillales</taxon>
        <taxon>Lactobacillaceae</taxon>
        <taxon>Oenococcus</taxon>
    </lineage>
</organism>
<evidence type="ECO:0000256" key="7">
    <source>
        <dbReference type="ARBA" id="ARBA00022989"/>
    </source>
</evidence>
<feature type="transmembrane region" description="Helical" evidence="9">
    <location>
        <begin position="421"/>
        <end position="446"/>
    </location>
</feature>
<feature type="transmembrane region" description="Helical" evidence="9">
    <location>
        <begin position="183"/>
        <end position="200"/>
    </location>
</feature>
<name>A0A6N3ZYM8_OENOE</name>
<evidence type="ECO:0000256" key="4">
    <source>
        <dbReference type="ARBA" id="ARBA00022597"/>
    </source>
</evidence>
<dbReference type="PROSITE" id="PS51104">
    <property type="entry name" value="PTS_EIIC_TYPE_2"/>
    <property type="match status" value="1"/>
</dbReference>
<evidence type="ECO:0000259" key="10">
    <source>
        <dbReference type="PROSITE" id="PS51104"/>
    </source>
</evidence>
<dbReference type="InterPro" id="IPR013014">
    <property type="entry name" value="PTS_EIIC_2"/>
</dbReference>
<keyword evidence="6 9" id="KW-0812">Transmembrane</keyword>
<keyword evidence="4 11" id="KW-0762">Sugar transport</keyword>
<dbReference type="GO" id="GO:0015577">
    <property type="term" value="F:galactitol transmembrane transporter activity"/>
    <property type="evidence" value="ECO:0007669"/>
    <property type="project" value="InterPro"/>
</dbReference>
<gene>
    <name evidence="11" type="ORF">ATX59_09415</name>
</gene>
<dbReference type="Pfam" id="PF03611">
    <property type="entry name" value="EIIC-GAT"/>
    <property type="match status" value="1"/>
</dbReference>
<reference evidence="11 12" key="1">
    <citation type="journal article" date="2016" name="BMC Genomics">
        <title>Consensus pan-genome assembly of the specialised wine bacterium Oenococcus oeni.</title>
        <authorList>
            <person name="Sternes P.R."/>
            <person name="Borneman A.R."/>
        </authorList>
    </citation>
    <scope>NUCLEOTIDE SEQUENCE [LARGE SCALE GENOMIC DNA]</scope>
    <source>
        <strain evidence="11 12">AWRIB661</strain>
    </source>
</reference>
<keyword evidence="3" id="KW-1003">Cell membrane</keyword>
<feature type="transmembrane region" description="Helical" evidence="9">
    <location>
        <begin position="220"/>
        <end position="245"/>
    </location>
</feature>
<evidence type="ECO:0000256" key="2">
    <source>
        <dbReference type="ARBA" id="ARBA00022448"/>
    </source>
</evidence>
<dbReference type="PIRSF" id="PIRSF006304">
    <property type="entry name" value="GatC"/>
    <property type="match status" value="1"/>
</dbReference>
<dbReference type="GO" id="GO:0005886">
    <property type="term" value="C:plasma membrane"/>
    <property type="evidence" value="ECO:0007669"/>
    <property type="project" value="UniProtKB-SubCell"/>
</dbReference>
<dbReference type="PANTHER" id="PTHR37324">
    <property type="entry name" value="PTS SYSTEM GALACTITOL-SPECIFIC EIIC COMPONENT"/>
    <property type="match status" value="1"/>
</dbReference>
<comment type="caution">
    <text evidence="11">The sequence shown here is derived from an EMBL/GenBank/DDBJ whole genome shotgun (WGS) entry which is preliminary data.</text>
</comment>
<feature type="domain" description="PTS EIIC type-2" evidence="10">
    <location>
        <begin position="8"/>
        <end position="447"/>
    </location>
</feature>
<evidence type="ECO:0000256" key="1">
    <source>
        <dbReference type="ARBA" id="ARBA00004651"/>
    </source>
</evidence>
<keyword evidence="5" id="KW-0598">Phosphotransferase system</keyword>
<keyword evidence="2" id="KW-0813">Transport</keyword>
<feature type="transmembrane region" description="Helical" evidence="9">
    <location>
        <begin position="147"/>
        <end position="163"/>
    </location>
</feature>
<dbReference type="AlphaFoldDB" id="A0A6N3ZYM8"/>
<feature type="transmembrane region" description="Helical" evidence="9">
    <location>
        <begin position="257"/>
        <end position="289"/>
    </location>
</feature>
<dbReference type="InterPro" id="IPR004703">
    <property type="entry name" value="PTS_sugar-sp_permease"/>
</dbReference>
<proteinExistence type="predicted"/>
<evidence type="ECO:0000313" key="11">
    <source>
        <dbReference type="EMBL" id="OIM20345.1"/>
    </source>
</evidence>
<sequence length="468" mass="50204">MKDIVNFIMYIVSLGPTVMIPIVMLIFGLAVRVPFTKALRGGLMVGIGFIGLNATVSILTSVMNPAIQNMIKIMHMNLKVIDVGWPSASAIAYGTAVGVSIIPLGILINILMLVSKTTSTIDVDIWDFWHFAFSGSLVFALTRDITFSLFCASMNMIIIMVIADRTAPLSEKYLGLPGISIPHGYAGSFVPIALVMNWILEKIPGINKIHLDAKGFNKKFGAWGEPTLLGFVIGCAIGTLAYIAAPGLSLPDKLGKIMLMGVTLSAVMIITPKMAALLLQGVVPVSGAIQKFTQKKFSGKRKIYIGMDTAVGIGSPVVLACASLMIPVALFFAFVLPGNQFLPTIGLVGFVFMFPLIVAVCHGDFFRSFIIGAVNVVLGLWIGTNLAPLITNAARAAKFSIPKGSSLISSIDYGSNPFPWVFVHIAQFKILVYIFGTILCVGLALWNRKKIIEDEKATAAATDAKRTV</sequence>
<comment type="subcellular location">
    <subcellularLocation>
        <location evidence="1">Cell membrane</location>
        <topology evidence="1">Multi-pass membrane protein</topology>
    </subcellularLocation>
</comment>
<evidence type="ECO:0000256" key="6">
    <source>
        <dbReference type="ARBA" id="ARBA00022692"/>
    </source>
</evidence>
<feature type="transmembrane region" description="Helical" evidence="9">
    <location>
        <begin position="88"/>
        <end position="113"/>
    </location>
</feature>
<evidence type="ECO:0000256" key="8">
    <source>
        <dbReference type="ARBA" id="ARBA00023136"/>
    </source>
</evidence>
<evidence type="ECO:0000256" key="3">
    <source>
        <dbReference type="ARBA" id="ARBA00022475"/>
    </source>
</evidence>
<feature type="transmembrane region" description="Helical" evidence="9">
    <location>
        <begin position="341"/>
        <end position="361"/>
    </location>
</feature>
<accession>A0A6N3ZYM8</accession>
<keyword evidence="7 9" id="KW-1133">Transmembrane helix</keyword>
<dbReference type="EMBL" id="MLOK01000062">
    <property type="protein sequence ID" value="OIM20345.1"/>
    <property type="molecule type" value="Genomic_DNA"/>
</dbReference>
<dbReference type="GO" id="GO:0009401">
    <property type="term" value="P:phosphoenolpyruvate-dependent sugar phosphotransferase system"/>
    <property type="evidence" value="ECO:0007669"/>
    <property type="project" value="UniProtKB-KW"/>
</dbReference>
<keyword evidence="8 9" id="KW-0472">Membrane</keyword>
<dbReference type="InterPro" id="IPR013853">
    <property type="entry name" value="EIIC-GAT"/>
</dbReference>
<dbReference type="Proteomes" id="UP000181728">
    <property type="component" value="Unassembled WGS sequence"/>
</dbReference>